<keyword evidence="4 7" id="KW-0812">Transmembrane</keyword>
<dbReference type="PANTHER" id="PTHR42920">
    <property type="entry name" value="OS03G0707200 PROTEIN-RELATED"/>
    <property type="match status" value="1"/>
</dbReference>
<dbReference type="EMBL" id="CP018145">
    <property type="protein sequence ID" value="ASJ54536.1"/>
    <property type="molecule type" value="Genomic_DNA"/>
</dbReference>
<feature type="domain" description="EamA" evidence="8">
    <location>
        <begin position="6"/>
        <end position="135"/>
    </location>
</feature>
<dbReference type="GO" id="GO:0005886">
    <property type="term" value="C:plasma membrane"/>
    <property type="evidence" value="ECO:0007669"/>
    <property type="project" value="UniProtKB-SubCell"/>
</dbReference>
<dbReference type="AlphaFoldDB" id="A0A220MHG5"/>
<accession>A0A220MHG5</accession>
<name>A0A220MHG5_9BACL</name>
<feature type="transmembrane region" description="Helical" evidence="7">
    <location>
        <begin position="65"/>
        <end position="82"/>
    </location>
</feature>
<comment type="similarity">
    <text evidence="2">Belongs to the EamA transporter family.</text>
</comment>
<dbReference type="InterPro" id="IPR000620">
    <property type="entry name" value="EamA_dom"/>
</dbReference>
<feature type="domain" description="EamA" evidence="8">
    <location>
        <begin position="145"/>
        <end position="276"/>
    </location>
</feature>
<proteinExistence type="inferred from homology"/>
<evidence type="ECO:0000256" key="1">
    <source>
        <dbReference type="ARBA" id="ARBA00004651"/>
    </source>
</evidence>
<feature type="transmembrane region" description="Helical" evidence="7">
    <location>
        <begin position="238"/>
        <end position="255"/>
    </location>
</feature>
<organism evidence="9 10">
    <name type="scientific">Brevibacillus formosus</name>
    <dbReference type="NCBI Taxonomy" id="54913"/>
    <lineage>
        <taxon>Bacteria</taxon>
        <taxon>Bacillati</taxon>
        <taxon>Bacillota</taxon>
        <taxon>Bacilli</taxon>
        <taxon>Bacillales</taxon>
        <taxon>Paenibacillaceae</taxon>
        <taxon>Brevibacillus</taxon>
    </lineage>
</organism>
<keyword evidence="5 7" id="KW-1133">Transmembrane helix</keyword>
<protein>
    <submittedName>
        <fullName evidence="9">EamA family transporter</fullName>
    </submittedName>
</protein>
<evidence type="ECO:0000256" key="3">
    <source>
        <dbReference type="ARBA" id="ARBA00022475"/>
    </source>
</evidence>
<evidence type="ECO:0000256" key="4">
    <source>
        <dbReference type="ARBA" id="ARBA00022692"/>
    </source>
</evidence>
<dbReference type="Pfam" id="PF00892">
    <property type="entry name" value="EamA"/>
    <property type="match status" value="2"/>
</dbReference>
<dbReference type="KEGG" id="bfm:BP422_13780"/>
<feature type="transmembrane region" description="Helical" evidence="7">
    <location>
        <begin position="175"/>
        <end position="194"/>
    </location>
</feature>
<keyword evidence="3" id="KW-1003">Cell membrane</keyword>
<dbReference type="InterPro" id="IPR037185">
    <property type="entry name" value="EmrE-like"/>
</dbReference>
<dbReference type="PANTHER" id="PTHR42920:SF5">
    <property type="entry name" value="EAMA DOMAIN-CONTAINING PROTEIN"/>
    <property type="match status" value="1"/>
</dbReference>
<sequence length="298" mass="32118">MKPQVKADLAMILVTLFWGTSYVFMQMGLKDLETFNLIGIRFGIAFLLAAALFHKRLRGTNRKTLLHAFVLGALLFGVFATVTNGVKSTTASQAGFLVSLTVIFVPLLSILLRNRPEKRVFVGAGLAMIGIGLLTLSAEFRISQGDLLCIAGALFYATHITVTGRWANQSDTIQLGIYQLGFTALLGIVFSFALETPTLPQTTEAWIAMLALSVLCSAIGFVVQTVAQKYTTATHTGVIFSLEPVFAALFAFLVTGETLSVRGYIGAGLVLISVLIAEIDVKSLLRGKQLTKNPTHLS</sequence>
<evidence type="ECO:0000256" key="5">
    <source>
        <dbReference type="ARBA" id="ARBA00022989"/>
    </source>
</evidence>
<feature type="transmembrane region" description="Helical" evidence="7">
    <location>
        <begin position="261"/>
        <end position="279"/>
    </location>
</feature>
<dbReference type="RefSeq" id="WP_088908275.1">
    <property type="nucleotide sequence ID" value="NZ_CP018145.1"/>
</dbReference>
<evidence type="ECO:0000313" key="9">
    <source>
        <dbReference type="EMBL" id="ASJ54536.1"/>
    </source>
</evidence>
<comment type="subcellular location">
    <subcellularLocation>
        <location evidence="1">Cell membrane</location>
        <topology evidence="1">Multi-pass membrane protein</topology>
    </subcellularLocation>
</comment>
<evidence type="ECO:0000256" key="6">
    <source>
        <dbReference type="ARBA" id="ARBA00023136"/>
    </source>
</evidence>
<dbReference type="InterPro" id="IPR051258">
    <property type="entry name" value="Diverse_Substrate_Transporter"/>
</dbReference>
<feature type="transmembrane region" description="Helical" evidence="7">
    <location>
        <begin position="94"/>
        <end position="112"/>
    </location>
</feature>
<feature type="transmembrane region" description="Helical" evidence="7">
    <location>
        <begin position="9"/>
        <end position="29"/>
    </location>
</feature>
<feature type="transmembrane region" description="Helical" evidence="7">
    <location>
        <begin position="35"/>
        <end position="53"/>
    </location>
</feature>
<evidence type="ECO:0000259" key="8">
    <source>
        <dbReference type="Pfam" id="PF00892"/>
    </source>
</evidence>
<feature type="transmembrane region" description="Helical" evidence="7">
    <location>
        <begin position="119"/>
        <end position="138"/>
    </location>
</feature>
<feature type="transmembrane region" description="Helical" evidence="7">
    <location>
        <begin position="206"/>
        <end position="226"/>
    </location>
</feature>
<gene>
    <name evidence="9" type="ORF">BP422_13780</name>
</gene>
<dbReference type="SUPFAM" id="SSF103481">
    <property type="entry name" value="Multidrug resistance efflux transporter EmrE"/>
    <property type="match status" value="2"/>
</dbReference>
<evidence type="ECO:0000256" key="7">
    <source>
        <dbReference type="SAM" id="Phobius"/>
    </source>
</evidence>
<reference evidence="9 10" key="1">
    <citation type="submission" date="2016-11" db="EMBL/GenBank/DDBJ databases">
        <authorList>
            <person name="Jaros S."/>
            <person name="Januszkiewicz K."/>
            <person name="Wedrychowicz H."/>
        </authorList>
    </citation>
    <scope>NUCLEOTIDE SEQUENCE [LARGE SCALE GENOMIC DNA]</scope>
    <source>
        <strain evidence="9 10">NF2</strain>
    </source>
</reference>
<evidence type="ECO:0000313" key="10">
    <source>
        <dbReference type="Proteomes" id="UP000197781"/>
    </source>
</evidence>
<evidence type="ECO:0000256" key="2">
    <source>
        <dbReference type="ARBA" id="ARBA00007362"/>
    </source>
</evidence>
<dbReference type="Proteomes" id="UP000197781">
    <property type="component" value="Chromosome"/>
</dbReference>
<keyword evidence="6 7" id="KW-0472">Membrane</keyword>